<dbReference type="SUPFAM" id="SSF117782">
    <property type="entry name" value="YbjQ-like"/>
    <property type="match status" value="1"/>
</dbReference>
<dbReference type="HAMAP" id="MF_00338">
    <property type="entry name" value="UPF0145"/>
    <property type="match status" value="1"/>
</dbReference>
<evidence type="ECO:0000313" key="4">
    <source>
        <dbReference type="Proteomes" id="UP000014028"/>
    </source>
</evidence>
<dbReference type="InterPro" id="IPR002765">
    <property type="entry name" value="UPF0145_YbjQ-like"/>
</dbReference>
<dbReference type="AlphaFoldDB" id="A0A9W5R5B9"/>
<comment type="caution">
    <text evidence="3">The sequence shown here is derived from an EMBL/GenBank/DDBJ whole genome shotgun (WGS) entry which is preliminary data.</text>
</comment>
<evidence type="ECO:0000256" key="1">
    <source>
        <dbReference type="ARBA" id="ARBA00010751"/>
    </source>
</evidence>
<name>A0A9W5R5B9_BACCE</name>
<reference evidence="3 4" key="1">
    <citation type="submission" date="2012-12" db="EMBL/GenBank/DDBJ databases">
        <title>The Genome Sequence of Bacillus cereus VD184.</title>
        <authorList>
            <consortium name="The Broad Institute Genome Sequencing Platform"/>
            <consortium name="The Broad Institute Genome Sequencing Center for Infectious Disease"/>
            <person name="Feldgarden M."/>
            <person name="Van der Auwera G.A."/>
            <person name="Mahillon J."/>
            <person name="Duprez V."/>
            <person name="Timmery S."/>
            <person name="Mattelet C."/>
            <person name="Dierick K."/>
            <person name="Sun M."/>
            <person name="Yu Z."/>
            <person name="Zhu L."/>
            <person name="Hu X."/>
            <person name="Shank E.B."/>
            <person name="Swiecicka I."/>
            <person name="Hansen B.M."/>
            <person name="Andrup L."/>
            <person name="Walker B."/>
            <person name="Young S.K."/>
            <person name="Zeng Q."/>
            <person name="Gargeya S."/>
            <person name="Fitzgerald M."/>
            <person name="Haas B."/>
            <person name="Abouelleil A."/>
            <person name="Alvarado L."/>
            <person name="Arachchi H.M."/>
            <person name="Berlin A.M."/>
            <person name="Chapman S.B."/>
            <person name="Dewar J."/>
            <person name="Goldberg J."/>
            <person name="Griggs A."/>
            <person name="Gujja S."/>
            <person name="Hansen M."/>
            <person name="Howarth C."/>
            <person name="Imamovic A."/>
            <person name="Larimer J."/>
            <person name="McCowan C."/>
            <person name="Murphy C."/>
            <person name="Neiman D."/>
            <person name="Pearson M."/>
            <person name="Priest M."/>
            <person name="Roberts A."/>
            <person name="Saif S."/>
            <person name="Shea T."/>
            <person name="Sisk P."/>
            <person name="Sykes S."/>
            <person name="Wortman J."/>
            <person name="Nusbaum C."/>
            <person name="Birren B."/>
        </authorList>
    </citation>
    <scope>NUCLEOTIDE SEQUENCE [LARGE SCALE GENOMIC DNA]</scope>
    <source>
        <strain evidence="3 4">VD184</strain>
    </source>
</reference>
<dbReference type="PANTHER" id="PTHR34068">
    <property type="entry name" value="UPF0145 PROTEIN YBJQ"/>
    <property type="match status" value="1"/>
</dbReference>
<dbReference type="Gene3D" id="3.30.110.70">
    <property type="entry name" value="Hypothetical protein apc22750. Chain B"/>
    <property type="match status" value="1"/>
</dbReference>
<gene>
    <name evidence="3" type="ORF">IKC_06409</name>
</gene>
<dbReference type="InterPro" id="IPR035439">
    <property type="entry name" value="UPF0145_dom_sf"/>
</dbReference>
<organism evidence="3 4">
    <name type="scientific">Bacillus cereus VD184</name>
    <dbReference type="NCBI Taxonomy" id="1053242"/>
    <lineage>
        <taxon>Bacteria</taxon>
        <taxon>Bacillati</taxon>
        <taxon>Bacillota</taxon>
        <taxon>Bacilli</taxon>
        <taxon>Bacillales</taxon>
        <taxon>Bacillaceae</taxon>
        <taxon>Bacillus</taxon>
        <taxon>Bacillus cereus group</taxon>
    </lineage>
</organism>
<dbReference type="PANTHER" id="PTHR34068:SF2">
    <property type="entry name" value="UPF0145 PROTEIN SCO3412"/>
    <property type="match status" value="1"/>
</dbReference>
<evidence type="ECO:0000256" key="2">
    <source>
        <dbReference type="HAMAP-Rule" id="MF_00338"/>
    </source>
</evidence>
<comment type="similarity">
    <text evidence="1 2">Belongs to the UPF0145 family.</text>
</comment>
<proteinExistence type="inferred from homology"/>
<evidence type="ECO:0000313" key="3">
    <source>
        <dbReference type="EMBL" id="EOQ08766.1"/>
    </source>
</evidence>
<dbReference type="Proteomes" id="UP000014028">
    <property type="component" value="Unassembled WGS sequence"/>
</dbReference>
<dbReference type="EMBL" id="AHFK01000057">
    <property type="protein sequence ID" value="EOQ08766.1"/>
    <property type="molecule type" value="Genomic_DNA"/>
</dbReference>
<protein>
    <recommendedName>
        <fullName evidence="2">UPF0145 protein IKC_06409</fullName>
    </recommendedName>
</protein>
<accession>A0A9W5R5B9</accession>
<dbReference type="Pfam" id="PF01906">
    <property type="entry name" value="YbjQ_1"/>
    <property type="match status" value="1"/>
</dbReference>
<sequence>MLMVSTDRVVTKTIREVKGLVTGSVVQSRHFGKDLFAGLKSIVGGELSSYTEMLEDSKRIVTERLEQRAKEIGANAIVGLRFEMSAGQGSSELIGYGTAVIVELRNSALYRAIEKILRNDSLFCGYWWKLKNVVCF</sequence>